<protein>
    <submittedName>
        <fullName evidence="3">Filamentous hemagglutinin N-terminal domain-containing protein</fullName>
    </submittedName>
</protein>
<organism evidence="3 4">
    <name type="scientific">Iningainema tapete BLCC-T55</name>
    <dbReference type="NCBI Taxonomy" id="2748662"/>
    <lineage>
        <taxon>Bacteria</taxon>
        <taxon>Bacillati</taxon>
        <taxon>Cyanobacteriota</taxon>
        <taxon>Cyanophyceae</taxon>
        <taxon>Nostocales</taxon>
        <taxon>Scytonemataceae</taxon>
        <taxon>Iningainema tapete</taxon>
    </lineage>
</organism>
<dbReference type="SUPFAM" id="SSF51126">
    <property type="entry name" value="Pectin lyase-like"/>
    <property type="match status" value="8"/>
</dbReference>
<evidence type="ECO:0000256" key="1">
    <source>
        <dbReference type="SAM" id="SignalP"/>
    </source>
</evidence>
<dbReference type="PROSITE" id="PS51257">
    <property type="entry name" value="PROKAR_LIPOPROTEIN"/>
    <property type="match status" value="1"/>
</dbReference>
<gene>
    <name evidence="3" type="ORF">ICL16_31735</name>
</gene>
<dbReference type="Proteomes" id="UP000629098">
    <property type="component" value="Unassembled WGS sequence"/>
</dbReference>
<dbReference type="NCBIfam" id="TIGR01901">
    <property type="entry name" value="adhes_NPXG"/>
    <property type="match status" value="1"/>
</dbReference>
<dbReference type="InterPro" id="IPR008638">
    <property type="entry name" value="FhaB/CdiA-like_TPS"/>
</dbReference>
<dbReference type="InterPro" id="IPR011050">
    <property type="entry name" value="Pectin_lyase_fold/virulence"/>
</dbReference>
<keyword evidence="4" id="KW-1185">Reference proteome</keyword>
<name>A0A8J7CGK9_9CYAN</name>
<dbReference type="InterPro" id="IPR012334">
    <property type="entry name" value="Pectin_lyas_fold"/>
</dbReference>
<evidence type="ECO:0000313" key="3">
    <source>
        <dbReference type="EMBL" id="MBD2776505.1"/>
    </source>
</evidence>
<feature type="chain" id="PRO_5035184700" evidence="1">
    <location>
        <begin position="34"/>
        <end position="1573"/>
    </location>
</feature>
<sequence>MTQRHWLSWCWQLGWVGCLGCMSAIAHFSPTRAQSNIVPDNTLGVESSVVTPNVQGLPVEAITGGAVRGANLFHSFREFNVDAGRGAYFFSPNASIQNILARVTGSNRSEILGTLGTFGNSTPNLFLINPNGIIFGPNAGLNVGGSFVGTTANAVQFGNFGNFSADAPVAPSSLLTINPSALLLNQISPGSITNKSTASAGIDPIGNQVTGLRVPDGRSLLLVGGNVNLDGGSLRAYEGRIELAGLATLGSIGLDVAGNNLSLNVPDRVPRADVFLRNGAEVNVRAANSGSIALHFRNVNLAEASKLRTGIGSGLGTPDSRAGDIEINATGETTLSDGSFIANVVQPEATGTGGNININTGSLTLRNDAALSTSTDGKGDSGRVFVQASDTVSLANSTIFSSLEASAVGNSGGIFITADSLTLTDGAQLQSGIIGANALEPGGRGNAGGVNINVGANVTLTGVNQNGLRSGILNQIEAGSVGNGGDINIKAGSLSLTDGAILNTSTNGQGNGGNIIINARDRIDFDGKGNTFSNANTTVQPEAVGKAGDIRVTTGTISLTNGAFLSSSTLGNGDAGKITIDARDTISFDDGSAQSYVFRRGVGKGGDIRVTTGTLSLTNGAQLVTNVGGQGEAGNIIIDARDTVNIDGRVGYAISGLQSSLLTGGEGKAGNIQMTTGSLTVQNGARISTSTDGRGSAGNITLNARDTITFENSSADSEKGSNDVGSGGDIRVSARALFLKNGGQLNANSFGSGNAGSIIINASDLVAFDGVGNNELSSGANSLGGNGNGGDIRVTTGTLLLTNGGQLSSFATAGNAGNITIDARNTVSFDGVGSNGRSSGAFSELLEGKEGKGKGGDIFVTTGSLSLTNGALLVSNTAGQGNAGNITINARDTITLNGTGSNGSSSGLFSSVGSTGVGKGGDIRLTTGSLTVSDGARLVSNTHGQGNGGNITIDVRDRVTFDGVGSNQNSSGAYSTVEPNGVGNAGNINVTTGALSLNNSAQFSAGTFGSGKAGDININASDAITLNSTGSNGRLSGLFSGVGSTDVGKGGDIRVKSGTLSLSNFAQINATTSGRADAGNISVKVDDAVTLTNSSQITTSVASGGLGKAGDIDILADSLLVTDGAQIQSVLFRPTGNLKAAQGRGGNIRVTTTDSITVSGISSTGFSSALITGTGRETTGNAGNITLTTPNFRVSDAAVVNADTSGFGDGGNITINANSFAALNGGQVLTNTYGTGLAGTITLNVKDTLTLAGTDPNFTQRQAEVEQRLRQLGETDQLVDVIGYQGPSSGIFANTAPGSTGFGGSIFIDPRQVSIRDGAKISVNSDGTGNAGNITLLADILTLDNGAEISAQTTSSQGGNINLQLGNILLLRRGSQISTSAGTALKGGDGGNININSQFIVAVPQENSDITANAFLGNGGRVQINTQAIFGIQSRPQLTDLSDITASSSLGVAGVVNINTPDTDALQNSLIELPENIIDANALIANSCVARGNTSSGTFFITGNGGLAERPGNASLSPYPTGTIRSIPSVGEKTTSLTTKNINPNKKISAPIVEAQGIYRLANGDVVLSRECP</sequence>
<evidence type="ECO:0000259" key="2">
    <source>
        <dbReference type="SMART" id="SM00912"/>
    </source>
</evidence>
<dbReference type="SMART" id="SM00912">
    <property type="entry name" value="Haemagg_act"/>
    <property type="match status" value="1"/>
</dbReference>
<dbReference type="RefSeq" id="WP_190835572.1">
    <property type="nucleotide sequence ID" value="NZ_CAWPPI010000095.1"/>
</dbReference>
<feature type="domain" description="Filamentous haemagglutinin FhaB/tRNA nuclease CdiA-like TPS" evidence="2">
    <location>
        <begin position="44"/>
        <end position="158"/>
    </location>
</feature>
<evidence type="ECO:0000313" key="4">
    <source>
        <dbReference type="Proteomes" id="UP000629098"/>
    </source>
</evidence>
<reference evidence="3" key="1">
    <citation type="submission" date="2020-09" db="EMBL/GenBank/DDBJ databases">
        <title>Iningainema tapete sp. nov. (Scytonemataceae, Cyanobacteria) from greenhouses in central Florida (USA) produces two types of nodularin with biosynthetic potential for microcystin-LR and anabaenopeptins.</title>
        <authorList>
            <person name="Berthold D.E."/>
            <person name="Lefler F.W."/>
            <person name="Huang I.-S."/>
            <person name="Abdulla H."/>
            <person name="Zimba P.V."/>
            <person name="Laughinghouse H.D. IV."/>
        </authorList>
    </citation>
    <scope>NUCLEOTIDE SEQUENCE</scope>
    <source>
        <strain evidence="3">BLCCT55</strain>
    </source>
</reference>
<feature type="signal peptide" evidence="1">
    <location>
        <begin position="1"/>
        <end position="33"/>
    </location>
</feature>
<accession>A0A8J7CGK9</accession>
<dbReference type="EMBL" id="JACXAE010000095">
    <property type="protein sequence ID" value="MBD2776505.1"/>
    <property type="molecule type" value="Genomic_DNA"/>
</dbReference>
<comment type="caution">
    <text evidence="3">The sequence shown here is derived from an EMBL/GenBank/DDBJ whole genome shotgun (WGS) entry which is preliminary data.</text>
</comment>
<keyword evidence="1" id="KW-0732">Signal</keyword>
<proteinExistence type="predicted"/>
<dbReference type="Gene3D" id="2.160.20.10">
    <property type="entry name" value="Single-stranded right-handed beta-helix, Pectin lyase-like"/>
    <property type="match status" value="4"/>
</dbReference>
<dbReference type="Pfam" id="PF05860">
    <property type="entry name" value="TPS"/>
    <property type="match status" value="1"/>
</dbReference>